<dbReference type="InterPro" id="IPR046945">
    <property type="entry name" value="RHMD-like"/>
</dbReference>
<dbReference type="InterPro" id="IPR013341">
    <property type="entry name" value="Mandelate_racemase_N_dom"/>
</dbReference>
<proteinExistence type="predicted"/>
<evidence type="ECO:0000256" key="1">
    <source>
        <dbReference type="ARBA" id="ARBA00001946"/>
    </source>
</evidence>
<dbReference type="RefSeq" id="XP_014673577.1">
    <property type="nucleotide sequence ID" value="XM_014818091.1"/>
</dbReference>
<feature type="domain" description="Mandelate racemase/muconate lactonizing enzyme N-terminal" evidence="4">
    <location>
        <begin position="55"/>
        <end position="129"/>
    </location>
</feature>
<gene>
    <name evidence="7" type="primary">LOC106813854</name>
</gene>
<dbReference type="PANTHER" id="PTHR13794:SF58">
    <property type="entry name" value="MITOCHONDRIAL ENOLASE SUPERFAMILY MEMBER 1"/>
    <property type="match status" value="1"/>
</dbReference>
<dbReference type="SUPFAM" id="SSF54826">
    <property type="entry name" value="Enolase N-terminal domain-like"/>
    <property type="match status" value="1"/>
</dbReference>
<evidence type="ECO:0000259" key="4">
    <source>
        <dbReference type="Pfam" id="PF02746"/>
    </source>
</evidence>
<evidence type="ECO:0000256" key="3">
    <source>
        <dbReference type="ARBA" id="ARBA00022842"/>
    </source>
</evidence>
<dbReference type="GeneID" id="106813854"/>
<dbReference type="Pfam" id="PF02746">
    <property type="entry name" value="MR_MLE_N"/>
    <property type="match status" value="1"/>
</dbReference>
<dbReference type="Gene3D" id="3.30.390.10">
    <property type="entry name" value="Enolase-like, N-terminal domain"/>
    <property type="match status" value="2"/>
</dbReference>
<accession>A0ABM1EN06</accession>
<reference evidence="7" key="1">
    <citation type="submission" date="2025-08" db="UniProtKB">
        <authorList>
            <consortium name="RefSeq"/>
        </authorList>
    </citation>
    <scope>IDENTIFICATION</scope>
</reference>
<evidence type="ECO:0000256" key="2">
    <source>
        <dbReference type="ARBA" id="ARBA00022723"/>
    </source>
</evidence>
<dbReference type="Gene3D" id="3.20.20.120">
    <property type="entry name" value="Enolase-like C-terminal domain"/>
    <property type="match status" value="2"/>
</dbReference>
<dbReference type="InterPro" id="IPR036849">
    <property type="entry name" value="Enolase-like_C_sf"/>
</dbReference>
<dbReference type="InterPro" id="IPR029017">
    <property type="entry name" value="Enolase-like_N"/>
</dbReference>
<keyword evidence="6" id="KW-1185">Reference proteome</keyword>
<dbReference type="Proteomes" id="UP000695022">
    <property type="component" value="Unplaced"/>
</dbReference>
<dbReference type="Pfam" id="PF13378">
    <property type="entry name" value="MR_MLE_C"/>
    <property type="match status" value="1"/>
</dbReference>
<evidence type="ECO:0000313" key="6">
    <source>
        <dbReference type="Proteomes" id="UP000695022"/>
    </source>
</evidence>
<protein>
    <submittedName>
        <fullName evidence="7">Mitochondrial enolase superfamily member 1-like</fullName>
    </submittedName>
</protein>
<keyword evidence="3" id="KW-0460">Magnesium</keyword>
<dbReference type="InterPro" id="IPR029065">
    <property type="entry name" value="Enolase_C-like"/>
</dbReference>
<name>A0ABM1EN06_PRICU</name>
<feature type="domain" description="Enolase C-terminal" evidence="5">
    <location>
        <begin position="354"/>
        <end position="480"/>
    </location>
</feature>
<evidence type="ECO:0000259" key="5">
    <source>
        <dbReference type="Pfam" id="PF13378"/>
    </source>
</evidence>
<keyword evidence="2" id="KW-0479">Metal-binding</keyword>
<evidence type="ECO:0000313" key="7">
    <source>
        <dbReference type="RefSeq" id="XP_014673577.1"/>
    </source>
</evidence>
<organism evidence="6 7">
    <name type="scientific">Priapulus caudatus</name>
    <name type="common">Priapulid worm</name>
    <dbReference type="NCBI Taxonomy" id="37621"/>
    <lineage>
        <taxon>Eukaryota</taxon>
        <taxon>Metazoa</taxon>
        <taxon>Ecdysozoa</taxon>
        <taxon>Scalidophora</taxon>
        <taxon>Priapulida</taxon>
        <taxon>Priapulimorpha</taxon>
        <taxon>Priapulimorphida</taxon>
        <taxon>Priapulidae</taxon>
        <taxon>Priapulus</taxon>
    </lineage>
</organism>
<dbReference type="SUPFAM" id="SSF51604">
    <property type="entry name" value="Enolase C-terminal domain-like"/>
    <property type="match status" value="1"/>
</dbReference>
<dbReference type="PANTHER" id="PTHR13794">
    <property type="entry name" value="ENOLASE SUPERFAMILY, MANDELATE RACEMASE"/>
    <property type="match status" value="1"/>
</dbReference>
<sequence>MAASDAHVIVSVDVKDVRFPTSLEGDGSDAMVILTTSLALKAKWPNIYYRRGTMIVVQAVKSMCHLVVGQKLKNIFDDFSSFWRKLTSDSQLRWVGPEKGVIHLATAAIVNALWDLWGKAEGKPVWKLLTDMTPEQIVSLVDFRYITDALTPDEALAILKQHQSTKHEREAQLVEQGYPAYTTSVAWLGYSDDKIEKLGKQALDEGWTNVTHYDKHTDPDYSCAYVILTTSLALKGHGLTFTIGKGTEIATGGANRAAEICKKVAVSSAGKASAPRSLPKCQYVRHTGVRLTRACLNLNKHMESTTIRSVARMVTSRHSAHMHIETALTEIEHILLMFVEVLGVPGGPDMLALQPLGIGVATGEQCHNRVMFKQFLQAGAMQFCQIDSCRLGGVNEIIAVLLLAAKFKVPVCPHAGGLGLCELVQHMAIFDYICVSASLENRVTEFVDHLHEHFVNPVIIRNAAYIPPQAPGYSSELKQESLDAHTYPGGSTWQMLFHKGIFKSN</sequence>
<comment type="cofactor">
    <cofactor evidence="1">
        <name>Mg(2+)</name>
        <dbReference type="ChEBI" id="CHEBI:18420"/>
    </cofactor>
</comment>